<name>A0A699Z1Y9_HAELA</name>
<protein>
    <submittedName>
        <fullName evidence="1">Uncharacterized protein</fullName>
    </submittedName>
</protein>
<keyword evidence="2" id="KW-1185">Reference proteome</keyword>
<evidence type="ECO:0000313" key="2">
    <source>
        <dbReference type="Proteomes" id="UP000485058"/>
    </source>
</evidence>
<dbReference type="AlphaFoldDB" id="A0A699Z1Y9"/>
<gene>
    <name evidence="1" type="ORF">HaLaN_04529</name>
</gene>
<dbReference type="EMBL" id="BLLF01000231">
    <property type="protein sequence ID" value="GFH09402.1"/>
    <property type="molecule type" value="Genomic_DNA"/>
</dbReference>
<accession>A0A699Z1Y9</accession>
<dbReference type="Proteomes" id="UP000485058">
    <property type="component" value="Unassembled WGS sequence"/>
</dbReference>
<organism evidence="1 2">
    <name type="scientific">Haematococcus lacustris</name>
    <name type="common">Green alga</name>
    <name type="synonym">Haematococcus pluvialis</name>
    <dbReference type="NCBI Taxonomy" id="44745"/>
    <lineage>
        <taxon>Eukaryota</taxon>
        <taxon>Viridiplantae</taxon>
        <taxon>Chlorophyta</taxon>
        <taxon>core chlorophytes</taxon>
        <taxon>Chlorophyceae</taxon>
        <taxon>CS clade</taxon>
        <taxon>Chlamydomonadales</taxon>
        <taxon>Haematococcaceae</taxon>
        <taxon>Haematococcus</taxon>
    </lineage>
</organism>
<proteinExistence type="predicted"/>
<evidence type="ECO:0000313" key="1">
    <source>
        <dbReference type="EMBL" id="GFH09402.1"/>
    </source>
</evidence>
<sequence>MESTPHRWRREPSVVTGALQNGYGASADDEASFNAFGQRAYALKYLAQICVTWLTSGTVLNTVGDVMHSHEQI</sequence>
<comment type="caution">
    <text evidence="1">The sequence shown here is derived from an EMBL/GenBank/DDBJ whole genome shotgun (WGS) entry which is preliminary data.</text>
</comment>
<reference evidence="1 2" key="1">
    <citation type="submission" date="2020-02" db="EMBL/GenBank/DDBJ databases">
        <title>Draft genome sequence of Haematococcus lacustris strain NIES-144.</title>
        <authorList>
            <person name="Morimoto D."/>
            <person name="Nakagawa S."/>
            <person name="Yoshida T."/>
            <person name="Sawayama S."/>
        </authorList>
    </citation>
    <scope>NUCLEOTIDE SEQUENCE [LARGE SCALE GENOMIC DNA]</scope>
    <source>
        <strain evidence="1 2">NIES-144</strain>
    </source>
</reference>